<name>A0ABS8AVR0_9BACT</name>
<dbReference type="RefSeq" id="WP_226177668.1">
    <property type="nucleotide sequence ID" value="NZ_JAJADR010000005.1"/>
</dbReference>
<dbReference type="Proteomes" id="UP001165296">
    <property type="component" value="Unassembled WGS sequence"/>
</dbReference>
<proteinExistence type="predicted"/>
<evidence type="ECO:0000313" key="1">
    <source>
        <dbReference type="EMBL" id="MCB2409833.1"/>
    </source>
</evidence>
<keyword evidence="2" id="KW-1185">Reference proteome</keyword>
<gene>
    <name evidence="1" type="ORF">LGH74_17720</name>
</gene>
<organism evidence="1 2">
    <name type="scientific">Hymenobacter lucidus</name>
    <dbReference type="NCBI Taxonomy" id="2880930"/>
    <lineage>
        <taxon>Bacteria</taxon>
        <taxon>Pseudomonadati</taxon>
        <taxon>Bacteroidota</taxon>
        <taxon>Cytophagia</taxon>
        <taxon>Cytophagales</taxon>
        <taxon>Hymenobacteraceae</taxon>
        <taxon>Hymenobacter</taxon>
    </lineage>
</organism>
<dbReference type="EMBL" id="JAJADR010000005">
    <property type="protein sequence ID" value="MCB2409833.1"/>
    <property type="molecule type" value="Genomic_DNA"/>
</dbReference>
<protein>
    <submittedName>
        <fullName evidence="1">Uncharacterized protein</fullName>
    </submittedName>
</protein>
<accession>A0ABS8AVR0</accession>
<reference evidence="1" key="1">
    <citation type="submission" date="2021-10" db="EMBL/GenBank/DDBJ databases">
        <authorList>
            <person name="Dean J.D."/>
            <person name="Kim M.K."/>
            <person name="Newey C.N."/>
            <person name="Stoker T.S."/>
            <person name="Thompson D.W."/>
            <person name="Grose J.H."/>
        </authorList>
    </citation>
    <scope>NUCLEOTIDE SEQUENCE</scope>
    <source>
        <strain evidence="1">BT178</strain>
    </source>
</reference>
<comment type="caution">
    <text evidence="1">The sequence shown here is derived from an EMBL/GenBank/DDBJ whole genome shotgun (WGS) entry which is preliminary data.</text>
</comment>
<evidence type="ECO:0000313" key="2">
    <source>
        <dbReference type="Proteomes" id="UP001165296"/>
    </source>
</evidence>
<sequence length="58" mass="6272">MKNIDATAKFAFKKTTVTVFNKAAASAVQHADDTSVASTIYCQWTSIWTSSVADTQRG</sequence>